<proteinExistence type="predicted"/>
<organism evidence="4 5">
    <name type="scientific">Phaeosphaeria nodorum (strain SN15 / ATCC MYA-4574 / FGSC 10173)</name>
    <name type="common">Glume blotch fungus</name>
    <name type="synonym">Parastagonospora nodorum</name>
    <dbReference type="NCBI Taxonomy" id="321614"/>
    <lineage>
        <taxon>Eukaryota</taxon>
        <taxon>Fungi</taxon>
        <taxon>Dikarya</taxon>
        <taxon>Ascomycota</taxon>
        <taxon>Pezizomycotina</taxon>
        <taxon>Dothideomycetes</taxon>
        <taxon>Pleosporomycetidae</taxon>
        <taxon>Pleosporales</taxon>
        <taxon>Pleosporineae</taxon>
        <taxon>Phaeosphaeriaceae</taxon>
        <taxon>Parastagonospora</taxon>
    </lineage>
</organism>
<feature type="chain" id="PRO_5030774576" description="LPXTG-domain-containing protein" evidence="3">
    <location>
        <begin position="38"/>
        <end position="361"/>
    </location>
</feature>
<dbReference type="OrthoDB" id="5426678at2759"/>
<dbReference type="AlphaFoldDB" id="A0A7U2EPU8"/>
<gene>
    <name evidence="4" type="ORF">JI435_097530</name>
</gene>
<feature type="transmembrane region" description="Helical" evidence="2">
    <location>
        <begin position="276"/>
        <end position="299"/>
    </location>
</feature>
<evidence type="ECO:0008006" key="6">
    <source>
        <dbReference type="Google" id="ProtNLM"/>
    </source>
</evidence>
<keyword evidence="2" id="KW-0812">Transmembrane</keyword>
<feature type="region of interest" description="Disordered" evidence="1">
    <location>
        <begin position="239"/>
        <end position="269"/>
    </location>
</feature>
<feature type="signal peptide" evidence="3">
    <location>
        <begin position="1"/>
        <end position="37"/>
    </location>
</feature>
<dbReference type="PANTHER" id="PTHR16861:SF4">
    <property type="entry name" value="SH3 DOMAIN PROTEIN (AFU_ORTHOLOGUE AFUA_1G13610)"/>
    <property type="match status" value="1"/>
</dbReference>
<keyword evidence="2" id="KW-1133">Transmembrane helix</keyword>
<reference evidence="5" key="1">
    <citation type="journal article" date="2021" name="BMC Genomics">
        <title>Chromosome-level genome assembly and manually-curated proteome of model necrotroph Parastagonospora nodorum Sn15 reveals a genome-wide trove of candidate effector homologs, and redundancy of virulence-related functions within an accessory chromosome.</title>
        <authorList>
            <person name="Bertazzoni S."/>
            <person name="Jones D.A.B."/>
            <person name="Phan H.T."/>
            <person name="Tan K.-C."/>
            <person name="Hane J.K."/>
        </authorList>
    </citation>
    <scope>NUCLEOTIDE SEQUENCE [LARGE SCALE GENOMIC DNA]</scope>
    <source>
        <strain evidence="5">SN15 / ATCC MYA-4574 / FGSC 10173)</strain>
    </source>
</reference>
<keyword evidence="3" id="KW-0732">Signal</keyword>
<dbReference type="PANTHER" id="PTHR16861">
    <property type="entry name" value="GLYCOPROTEIN 38"/>
    <property type="match status" value="1"/>
</dbReference>
<dbReference type="EMBL" id="CP069023">
    <property type="protein sequence ID" value="QRC90352.1"/>
    <property type="molecule type" value="Genomic_DNA"/>
</dbReference>
<dbReference type="Proteomes" id="UP000663193">
    <property type="component" value="Chromosome 1"/>
</dbReference>
<name>A0A7U2EPU8_PHANO</name>
<accession>A0A7U2EPU8</accession>
<evidence type="ECO:0000313" key="4">
    <source>
        <dbReference type="EMBL" id="QRC90352.1"/>
    </source>
</evidence>
<evidence type="ECO:0000313" key="5">
    <source>
        <dbReference type="Proteomes" id="UP000663193"/>
    </source>
</evidence>
<protein>
    <recommendedName>
        <fullName evidence="6">LPXTG-domain-containing protein</fullName>
    </recommendedName>
</protein>
<sequence>MPPTSSISGLEPRTTRTLLSTMRTSICLLFLTSLTSALEVSPDSPCSPKCIDDPRTGNASSRDDSLTFNRDLFCFDWEISGANSTQSGLKFRDCNNCLKSSGYTETTWNERDVGWFLFNNRGVIDWCLFGRFGEETNKDISASPIYTACNNRCTKLYTAADYMVKSAPSSYNFCDTAGNFTQDAESCLDCLYETPGLTTLGNVLATVVDMCKQKPGKTYNSPSNQDIYAPTKLMLSSPEASQSNSLTSTPTSVPTSSSSSTSSPQASSSGGLSKGALAGIIVGALLGAALLLASALLLLRRKKNQRKGAVVETSYTPVRGQQKVLHEMDVDHVAQYDPAELPAHGKVEMPTESGNNGDRRF</sequence>
<keyword evidence="2" id="KW-0472">Membrane</keyword>
<feature type="compositionally biased region" description="Low complexity" evidence="1">
    <location>
        <begin position="243"/>
        <end position="269"/>
    </location>
</feature>
<evidence type="ECO:0000256" key="3">
    <source>
        <dbReference type="SAM" id="SignalP"/>
    </source>
</evidence>
<dbReference type="VEuPathDB" id="FungiDB:JI435_097530"/>
<evidence type="ECO:0000256" key="1">
    <source>
        <dbReference type="SAM" id="MobiDB-lite"/>
    </source>
</evidence>
<evidence type="ECO:0000256" key="2">
    <source>
        <dbReference type="SAM" id="Phobius"/>
    </source>
</evidence>
<keyword evidence="5" id="KW-1185">Reference proteome</keyword>